<sequence length="505" mass="57691">MSKTQSSVFWVSSFALKASPPTMNNYRNRPRRQINLTKNKNLKSLRRFCDGTLKESHDEHTQDCAGHGKLQNATDCNFKEIYSKVEMASSLLRSKSADRQQSAISRYERQRRKYRSGLNPSSKSSTGWKLSESQSLSRRNCSNLIRSKSPKLKVSNSLIKNMKPSSSIPSNSCSTSRKIGPKFVQPSAELRSKKVIHNGSKNSFLGSRGKKRDVSNEMFQQYLIPKQISPHNQRLSPKNLSTDREKIFQELGKCKSKHKKLKGRFKRVIEDNKNLRVLNKGLNKVVDEIIAYLTRVLRSEQDNQVANKIINIFNNHHEEITKKSIKARGDSILREEVSTSFSVSVMEKESHNSSKILSDPKIATKPLDRLLPNELGQRKIVPKKELKIFHPKILWQREAVNSSRVIDSFQSPIIDTKNFHSTLEGFRENLEKVDMILKGCSKDSQAKFSSLREVSCNIEAQPRRLSEKYSSKKPKLCGLMSKMKSGHSRNVENVVSSRSEKIKEN</sequence>
<keyword evidence="3" id="KW-1185">Reference proteome</keyword>
<reference evidence="2" key="1">
    <citation type="submission" date="2023-07" db="EMBL/GenBank/DDBJ databases">
        <authorList>
            <consortium name="AG Swart"/>
            <person name="Singh M."/>
            <person name="Singh A."/>
            <person name="Seah K."/>
            <person name="Emmerich C."/>
        </authorList>
    </citation>
    <scope>NUCLEOTIDE SEQUENCE</scope>
    <source>
        <strain evidence="2">DP1</strain>
    </source>
</reference>
<feature type="compositionally biased region" description="Polar residues" evidence="1">
    <location>
        <begin position="118"/>
        <end position="132"/>
    </location>
</feature>
<organism evidence="2 3">
    <name type="scientific">Euplotes crassus</name>
    <dbReference type="NCBI Taxonomy" id="5936"/>
    <lineage>
        <taxon>Eukaryota</taxon>
        <taxon>Sar</taxon>
        <taxon>Alveolata</taxon>
        <taxon>Ciliophora</taxon>
        <taxon>Intramacronucleata</taxon>
        <taxon>Spirotrichea</taxon>
        <taxon>Hypotrichia</taxon>
        <taxon>Euplotida</taxon>
        <taxon>Euplotidae</taxon>
        <taxon>Moneuplotes</taxon>
    </lineage>
</organism>
<evidence type="ECO:0000256" key="1">
    <source>
        <dbReference type="SAM" id="MobiDB-lite"/>
    </source>
</evidence>
<proteinExistence type="predicted"/>
<dbReference type="EMBL" id="CAMPGE010027936">
    <property type="protein sequence ID" value="CAI2385514.1"/>
    <property type="molecule type" value="Genomic_DNA"/>
</dbReference>
<protein>
    <submittedName>
        <fullName evidence="2">Uncharacterized protein</fullName>
    </submittedName>
</protein>
<name>A0AAD1Y6Q8_EUPCR</name>
<evidence type="ECO:0000313" key="2">
    <source>
        <dbReference type="EMBL" id="CAI2385514.1"/>
    </source>
</evidence>
<gene>
    <name evidence="2" type="ORF">ECRASSUSDP1_LOCUS27084</name>
</gene>
<feature type="region of interest" description="Disordered" evidence="1">
    <location>
        <begin position="482"/>
        <end position="505"/>
    </location>
</feature>
<dbReference type="Proteomes" id="UP001295684">
    <property type="component" value="Unassembled WGS sequence"/>
</dbReference>
<comment type="caution">
    <text evidence="2">The sequence shown here is derived from an EMBL/GenBank/DDBJ whole genome shotgun (WGS) entry which is preliminary data.</text>
</comment>
<accession>A0AAD1Y6Q8</accession>
<feature type="region of interest" description="Disordered" evidence="1">
    <location>
        <begin position="92"/>
        <end position="132"/>
    </location>
</feature>
<evidence type="ECO:0000313" key="3">
    <source>
        <dbReference type="Proteomes" id="UP001295684"/>
    </source>
</evidence>
<dbReference type="AlphaFoldDB" id="A0AAD1Y6Q8"/>